<dbReference type="Pfam" id="PF07992">
    <property type="entry name" value="Pyr_redox_2"/>
    <property type="match status" value="1"/>
</dbReference>
<name>A0ABU0PQK4_9MICC</name>
<evidence type="ECO:0000256" key="1">
    <source>
        <dbReference type="ARBA" id="ARBA00001974"/>
    </source>
</evidence>
<proteinExistence type="inferred from homology"/>
<keyword evidence="9" id="KW-1185">Reference proteome</keyword>
<reference evidence="8 9" key="1">
    <citation type="submission" date="2023-07" db="EMBL/GenBank/DDBJ databases">
        <title>Comparative genomics of wheat-associated soil bacteria to identify genetic determinants of phenazine resistance.</title>
        <authorList>
            <person name="Mouncey N."/>
        </authorList>
    </citation>
    <scope>NUCLEOTIDE SEQUENCE [LARGE SCALE GENOMIC DNA]</scope>
    <source>
        <strain evidence="8 9">W1I3</strain>
    </source>
</reference>
<comment type="caution">
    <text evidence="8">The sequence shown here is derived from an EMBL/GenBank/DDBJ whole genome shotgun (WGS) entry which is preliminary data.</text>
</comment>
<evidence type="ECO:0000259" key="7">
    <source>
        <dbReference type="Pfam" id="PF07992"/>
    </source>
</evidence>
<evidence type="ECO:0000256" key="4">
    <source>
        <dbReference type="ARBA" id="ARBA00022827"/>
    </source>
</evidence>
<dbReference type="PRINTS" id="PR00411">
    <property type="entry name" value="PNDRDTASEI"/>
</dbReference>
<dbReference type="InterPro" id="IPR036188">
    <property type="entry name" value="FAD/NAD-bd_sf"/>
</dbReference>
<evidence type="ECO:0000256" key="3">
    <source>
        <dbReference type="ARBA" id="ARBA00022630"/>
    </source>
</evidence>
<dbReference type="PRINTS" id="PR00368">
    <property type="entry name" value="FADPNR"/>
</dbReference>
<accession>A0ABU0PQK4</accession>
<evidence type="ECO:0000256" key="6">
    <source>
        <dbReference type="SAM" id="MobiDB-lite"/>
    </source>
</evidence>
<evidence type="ECO:0000256" key="2">
    <source>
        <dbReference type="ARBA" id="ARBA00005272"/>
    </source>
</evidence>
<comment type="similarity">
    <text evidence="2">Belongs to the NADH dehydrogenase family.</text>
</comment>
<feature type="compositionally biased region" description="Low complexity" evidence="6">
    <location>
        <begin position="470"/>
        <end position="486"/>
    </location>
</feature>
<organism evidence="8 9">
    <name type="scientific">Pseudarthrobacter siccitolerans</name>
    <dbReference type="NCBI Taxonomy" id="861266"/>
    <lineage>
        <taxon>Bacteria</taxon>
        <taxon>Bacillati</taxon>
        <taxon>Actinomycetota</taxon>
        <taxon>Actinomycetes</taxon>
        <taxon>Micrococcales</taxon>
        <taxon>Micrococcaceae</taxon>
        <taxon>Pseudarthrobacter</taxon>
    </lineage>
</organism>
<evidence type="ECO:0000256" key="5">
    <source>
        <dbReference type="ARBA" id="ARBA00023002"/>
    </source>
</evidence>
<keyword evidence="4" id="KW-0274">FAD</keyword>
<feature type="region of interest" description="Disordered" evidence="6">
    <location>
        <begin position="470"/>
        <end position="508"/>
    </location>
</feature>
<dbReference type="EMBL" id="JAUSXB010000001">
    <property type="protein sequence ID" value="MDQ0676257.1"/>
    <property type="molecule type" value="Genomic_DNA"/>
</dbReference>
<gene>
    <name evidence="8" type="ORF">QFZ36_003818</name>
</gene>
<dbReference type="SUPFAM" id="SSF51905">
    <property type="entry name" value="FAD/NAD(P)-binding domain"/>
    <property type="match status" value="2"/>
</dbReference>
<dbReference type="InterPro" id="IPR051169">
    <property type="entry name" value="NADH-Q_oxidoreductase"/>
</dbReference>
<dbReference type="Proteomes" id="UP001236806">
    <property type="component" value="Unassembled WGS sequence"/>
</dbReference>
<dbReference type="InterPro" id="IPR023753">
    <property type="entry name" value="FAD/NAD-binding_dom"/>
</dbReference>
<comment type="cofactor">
    <cofactor evidence="1">
        <name>FAD</name>
        <dbReference type="ChEBI" id="CHEBI:57692"/>
    </cofactor>
</comment>
<protein>
    <submittedName>
        <fullName evidence="8">NADH dehydrogenase</fullName>
    </submittedName>
</protein>
<evidence type="ECO:0000313" key="9">
    <source>
        <dbReference type="Proteomes" id="UP001236806"/>
    </source>
</evidence>
<dbReference type="Gene3D" id="3.50.50.100">
    <property type="match status" value="1"/>
</dbReference>
<keyword evidence="5" id="KW-0560">Oxidoreductase</keyword>
<dbReference type="PANTHER" id="PTHR42913">
    <property type="entry name" value="APOPTOSIS-INDUCING FACTOR 1"/>
    <property type="match status" value="1"/>
</dbReference>
<feature type="domain" description="FAD/NAD(P)-binding" evidence="7">
    <location>
        <begin position="24"/>
        <end position="357"/>
    </location>
</feature>
<evidence type="ECO:0000313" key="8">
    <source>
        <dbReference type="EMBL" id="MDQ0676257.1"/>
    </source>
</evidence>
<keyword evidence="3" id="KW-0285">Flavoprotein</keyword>
<sequence>MKIFTNCCILETMATTPELQDRPRVLVVGGGYVGLYVALKLQKKIANAGGIVTLVDPLPYMTYQPFLPEVAGGNIEARHAVVSHRKHLQQTELIQGRVTAIDHANRTAVVAPADGGAPFEVPYFDVVMAAGAITRTFPIKGLADKGIGLKTIEEAVALRNKVLERIELASTMTDPAARAKALTFVVVGGGFAGIECITEMEDLARAAVRNNPRIKQEEVRFVLVEAMGRIMPEVTAKQAEWVVEHLRSRGIEVLLNTSLDSAEGALKLINLPDKTPAQEFEADTLVWTAGVQANPMVRSTDFPLEPRGRVRVLPDLRIAGDEGIIDNAWAAGDVAAVPDLTGKGLPDGTCVPNAQHALRQAKRLAKNLWASRWEKPLKDYKHKNLGAVAGFGEWKGVANINLVGSIGLKGGLAWLAHRGYHGMAMPTFERKFRVIFNWILSFFAGRDTTQLMDLDNPRGAFVAAATPAPKPAAAPAAPAADTAPPAGGAGSAEKTKVDPKESVTANAK</sequence>
<dbReference type="PANTHER" id="PTHR42913:SF3">
    <property type="entry name" value="64 KDA MITOCHONDRIAL NADH DEHYDROGENASE (EUROFUNG)"/>
    <property type="match status" value="1"/>
</dbReference>